<keyword evidence="1" id="KW-0614">Plasmid</keyword>
<proteinExistence type="predicted"/>
<dbReference type="AlphaFoldDB" id="Q58IQ0"/>
<name>Q58IQ0_9ACTN</name>
<organism evidence="1">
    <name type="scientific">Streptomyces sp. F11</name>
    <dbReference type="NCBI Taxonomy" id="319318"/>
    <lineage>
        <taxon>Bacteria</taxon>
        <taxon>Bacillati</taxon>
        <taxon>Actinomycetota</taxon>
        <taxon>Actinomycetes</taxon>
        <taxon>Kitasatosporales</taxon>
        <taxon>Streptomycetaceae</taxon>
        <taxon>Streptomyces</taxon>
    </lineage>
</organism>
<evidence type="ECO:0000313" key="1">
    <source>
        <dbReference type="EMBL" id="AAX51333.1"/>
    </source>
</evidence>
<protein>
    <submittedName>
        <fullName evidence="1">Uncharacterized protein</fullName>
    </submittedName>
</protein>
<gene>
    <name evidence="1" type="ORF">pFP11.29c</name>
</gene>
<dbReference type="EMBL" id="AY943952">
    <property type="protein sequence ID" value="AAX51333.1"/>
    <property type="molecule type" value="Genomic_DNA"/>
</dbReference>
<geneLocation type="plasmid" evidence="1">
    <name>pFP11</name>
</geneLocation>
<reference evidence="1" key="1">
    <citation type="journal article" date="2008" name="Appl. Environ. Microbiol.">
        <title>Characterization of replication and conjugation of Streptomyces circular plasmids pFP1 and pFP11 and their ability to propagate in linear mode with artificially attached telomeres.</title>
        <authorList>
            <person name="Zhang R."/>
            <person name="Zeng A."/>
            <person name="Fang P."/>
            <person name="Qin Z."/>
        </authorList>
    </citation>
    <scope>NUCLEOTIDE SEQUENCE</scope>
    <source>
        <strain evidence="1">F11</strain>
        <plasmid evidence="1">pFP11</plasmid>
    </source>
</reference>
<sequence length="94" mass="10407">MTAFETDSPPPILTVDLPAMYEREPDRPGGCRCACAVFHQSKMVTACTNPGQPGLLIRVQTPDQTSRPLPVCIGCYNELAHPRPEPYSRNNPPW</sequence>
<dbReference type="Pfam" id="PF19899">
    <property type="entry name" value="DUF6372"/>
    <property type="match status" value="1"/>
</dbReference>
<dbReference type="InterPro" id="IPR045952">
    <property type="entry name" value="DUF6372"/>
</dbReference>
<accession>Q58IQ0</accession>